<dbReference type="GO" id="GO:0006281">
    <property type="term" value="P:DNA repair"/>
    <property type="evidence" value="ECO:0007669"/>
    <property type="project" value="UniProtKB-KW"/>
</dbReference>
<dbReference type="AlphaFoldDB" id="I0V7P1"/>
<dbReference type="SMART" id="SM00382">
    <property type="entry name" value="AAA"/>
    <property type="match status" value="2"/>
</dbReference>
<evidence type="ECO:0000259" key="14">
    <source>
        <dbReference type="PROSITE" id="PS50893"/>
    </source>
</evidence>
<dbReference type="GO" id="GO:0005524">
    <property type="term" value="F:ATP binding"/>
    <property type="evidence" value="ECO:0007669"/>
    <property type="project" value="UniProtKB-KW"/>
</dbReference>
<dbReference type="EMBL" id="JH636049">
    <property type="protein sequence ID" value="EID56144.1"/>
    <property type="molecule type" value="Genomic_DNA"/>
</dbReference>
<name>I0V7P1_9PSEU</name>
<feature type="domain" description="ABC transporter" evidence="14">
    <location>
        <begin position="1"/>
        <end position="437"/>
    </location>
</feature>
<evidence type="ECO:0000256" key="1">
    <source>
        <dbReference type="ARBA" id="ARBA00004496"/>
    </source>
</evidence>
<keyword evidence="7" id="KW-0067">ATP-binding</keyword>
<keyword evidence="5" id="KW-0227">DNA damage</keyword>
<dbReference type="GO" id="GO:0016887">
    <property type="term" value="F:ATP hydrolysis activity"/>
    <property type="evidence" value="ECO:0007669"/>
    <property type="project" value="InterPro"/>
</dbReference>
<evidence type="ECO:0000256" key="3">
    <source>
        <dbReference type="ARBA" id="ARBA00022737"/>
    </source>
</evidence>
<dbReference type="InterPro" id="IPR017871">
    <property type="entry name" value="ABC_transporter-like_CS"/>
</dbReference>
<dbReference type="eggNOG" id="COG0178">
    <property type="taxonomic scope" value="Bacteria"/>
</dbReference>
<dbReference type="GO" id="GO:0004518">
    <property type="term" value="F:nuclease activity"/>
    <property type="evidence" value="ECO:0007669"/>
    <property type="project" value="UniProtKB-KW"/>
</dbReference>
<keyword evidence="8" id="KW-0267">Excision nuclease</keyword>
<protein>
    <recommendedName>
        <fullName evidence="12">UvrABC system protein A</fullName>
    </recommendedName>
    <alternativeName>
        <fullName evidence="13">Excinuclease ABC subunit A</fullName>
    </alternativeName>
</protein>
<gene>
    <name evidence="15" type="ORF">SacxiDRAFT_3953</name>
</gene>
<dbReference type="Gene3D" id="1.20.1580.10">
    <property type="entry name" value="ABC transporter ATPase like domain"/>
    <property type="match status" value="2"/>
</dbReference>
<evidence type="ECO:0000256" key="9">
    <source>
        <dbReference type="ARBA" id="ARBA00023125"/>
    </source>
</evidence>
<evidence type="ECO:0000256" key="4">
    <source>
        <dbReference type="ARBA" id="ARBA00022741"/>
    </source>
</evidence>
<dbReference type="Gene3D" id="1.10.8.280">
    <property type="entry name" value="ABC transporter ATPase domain-like"/>
    <property type="match status" value="1"/>
</dbReference>
<dbReference type="HOGENOM" id="CLU_001370_2_1_11"/>
<organism evidence="15 16">
    <name type="scientific">Saccharomonospora xinjiangensis XJ-54</name>
    <dbReference type="NCBI Taxonomy" id="882086"/>
    <lineage>
        <taxon>Bacteria</taxon>
        <taxon>Bacillati</taxon>
        <taxon>Actinomycetota</taxon>
        <taxon>Actinomycetes</taxon>
        <taxon>Pseudonocardiales</taxon>
        <taxon>Pseudonocardiaceae</taxon>
        <taxon>Saccharomonospora</taxon>
    </lineage>
</organism>
<dbReference type="GO" id="GO:0003677">
    <property type="term" value="F:DNA binding"/>
    <property type="evidence" value="ECO:0007669"/>
    <property type="project" value="UniProtKB-KW"/>
</dbReference>
<dbReference type="STRING" id="882086.SacxiDRAFT_3953"/>
<keyword evidence="2" id="KW-0963">Cytoplasm</keyword>
<keyword evidence="9" id="KW-0238">DNA-binding</keyword>
<dbReference type="PANTHER" id="PTHR43152">
    <property type="entry name" value="UVRABC SYSTEM PROTEIN A"/>
    <property type="match status" value="1"/>
</dbReference>
<accession>I0V7P1</accession>
<evidence type="ECO:0000256" key="13">
    <source>
        <dbReference type="ARBA" id="ARBA00042156"/>
    </source>
</evidence>
<keyword evidence="3" id="KW-0677">Repeat</keyword>
<comment type="similarity">
    <text evidence="11">Belongs to the ABC transporter superfamily. UvrA family.</text>
</comment>
<keyword evidence="6" id="KW-0228">DNA excision</keyword>
<keyword evidence="16" id="KW-1185">Reference proteome</keyword>
<evidence type="ECO:0000256" key="10">
    <source>
        <dbReference type="ARBA" id="ARBA00023204"/>
    </source>
</evidence>
<dbReference type="InterPro" id="IPR003593">
    <property type="entry name" value="AAA+_ATPase"/>
</dbReference>
<dbReference type="PANTHER" id="PTHR43152:SF3">
    <property type="entry name" value="UVRABC SYSTEM PROTEIN A"/>
    <property type="match status" value="1"/>
</dbReference>
<dbReference type="PROSITE" id="PS00211">
    <property type="entry name" value="ABC_TRANSPORTER_1"/>
    <property type="match status" value="1"/>
</dbReference>
<dbReference type="InterPro" id="IPR027417">
    <property type="entry name" value="P-loop_NTPase"/>
</dbReference>
<keyword evidence="4" id="KW-0547">Nucleotide-binding</keyword>
<evidence type="ECO:0000256" key="5">
    <source>
        <dbReference type="ARBA" id="ARBA00022763"/>
    </source>
</evidence>
<evidence type="ECO:0000313" key="16">
    <source>
        <dbReference type="Proteomes" id="UP000004691"/>
    </source>
</evidence>
<dbReference type="RefSeq" id="WP_006240379.1">
    <property type="nucleotide sequence ID" value="NZ_JH636049.1"/>
</dbReference>
<evidence type="ECO:0000256" key="7">
    <source>
        <dbReference type="ARBA" id="ARBA00022840"/>
    </source>
</evidence>
<evidence type="ECO:0000256" key="11">
    <source>
        <dbReference type="ARBA" id="ARBA00038000"/>
    </source>
</evidence>
<dbReference type="CDD" id="cd03270">
    <property type="entry name" value="ABC_UvrA_I"/>
    <property type="match status" value="1"/>
</dbReference>
<comment type="subcellular location">
    <subcellularLocation>
        <location evidence="1">Cytoplasm</location>
    </subcellularLocation>
</comment>
<evidence type="ECO:0000256" key="2">
    <source>
        <dbReference type="ARBA" id="ARBA00022490"/>
    </source>
</evidence>
<evidence type="ECO:0000256" key="8">
    <source>
        <dbReference type="ARBA" id="ARBA00022881"/>
    </source>
</evidence>
<dbReference type="InterPro" id="IPR003439">
    <property type="entry name" value="ABC_transporter-like_ATP-bd"/>
</dbReference>
<dbReference type="Pfam" id="PF00005">
    <property type="entry name" value="ABC_tran"/>
    <property type="match status" value="1"/>
</dbReference>
<keyword evidence="10" id="KW-0234">DNA repair</keyword>
<feature type="domain" description="ABC transporter" evidence="14">
    <location>
        <begin position="447"/>
        <end position="749"/>
    </location>
</feature>
<reference evidence="15 16" key="1">
    <citation type="submission" date="2012-01" db="EMBL/GenBank/DDBJ databases">
        <title>Improved High-Quality Draft sequence of Saccharomonospora xinjiangensis XJ-54.</title>
        <authorList>
            <consortium name="US DOE Joint Genome Institute"/>
            <person name="Lucas S."/>
            <person name="Han J."/>
            <person name="Lapidus A."/>
            <person name="Cheng J.-F."/>
            <person name="Goodwin L."/>
            <person name="Pitluck S."/>
            <person name="Peters L."/>
            <person name="Mikhailova N."/>
            <person name="Teshima H."/>
            <person name="Detter J.C."/>
            <person name="Han C."/>
            <person name="Tapia R."/>
            <person name="Land M."/>
            <person name="Hauser L."/>
            <person name="Kyrpides N."/>
            <person name="Ivanova N."/>
            <person name="Pagani I."/>
            <person name="Brambilla E.-M."/>
            <person name="Klenk H.-P."/>
            <person name="Woyke T."/>
        </authorList>
    </citation>
    <scope>NUCLEOTIDE SEQUENCE [LARGE SCALE GENOMIC DNA]</scope>
    <source>
        <strain evidence="15 16">XJ-54</strain>
    </source>
</reference>
<proteinExistence type="inferred from homology"/>
<dbReference type="Gene3D" id="3.40.50.300">
    <property type="entry name" value="P-loop containing nucleotide triphosphate hydrolases"/>
    <property type="match status" value="2"/>
</dbReference>
<dbReference type="SUPFAM" id="SSF52540">
    <property type="entry name" value="P-loop containing nucleoside triphosphate hydrolases"/>
    <property type="match status" value="2"/>
</dbReference>
<sequence length="754" mass="80648">MQHARIRLVGARQHNLKNLDLTIPRRAITAFTGVSGSGKTSLVFDTIAAEAQRQLNETFPAFVRHRLPSYGRPEVDLVENLSPVVVVDQRRLGGNVRSTVGTITDSYTLLRLLFSRAGEPRVGESTLFSFNEPAGMCPRCSGLGRVVTADTSRFVDLDRSLEGGAIQLPGFGAGRGREKYWYRQYADSGLFPLSTPLREWSPDQLEALLHGGEAADRLGKPVPKDYESLVEHFTRIYLHAEGEVSARKQAAVEAFTRSAVCPECHGERLNEVARSVRVAGRTISEYTAMEIGDLVDVVRAIAGPATAPVVESLVERLEALTGIGLGYLNLARPTGTLSGGESQRIKMVRHLTSSLTEMLYVFDEPSVGLHARDLDQLTQFLRRLRDKGNTVLVVEHDLDVVAIADHVVDLGPGAGAAGGEVVYEGPVPGLGRACTPTGRAFGRRPALRTASRRPTGSVPVRGATRHNLRGVDVDVPTGVLTAVTGVAGSGKSSLIGVLLEQHPGCVVVDQSAVSANRRSSLVTYCGLAGALRGMFAEAHGVSSSLFSPNSAGACGECRGLGVVFTDLAFLEGVTSVCGTCRGRRFTEEVLKYTVDGMSIADVLDLTVDRARLLLDLEPLKPTLAALADVGLGYLALGQPLSTLSGGECQRLKLAAELRRDGLPGLYVLDEPTTGLHPSDVGRLLAIFDRLVDAGNTVVVVEHNLELVAHADWVIDLGPGAGHHGGRVLFAGTPAQLCDDPRSVTAEYLRRALRR</sequence>
<dbReference type="GO" id="GO:0005737">
    <property type="term" value="C:cytoplasm"/>
    <property type="evidence" value="ECO:0007669"/>
    <property type="project" value="UniProtKB-SubCell"/>
</dbReference>
<dbReference type="Proteomes" id="UP000004691">
    <property type="component" value="Unassembled WGS sequence"/>
</dbReference>
<evidence type="ECO:0000313" key="15">
    <source>
        <dbReference type="EMBL" id="EID56144.1"/>
    </source>
</evidence>
<dbReference type="PROSITE" id="PS50893">
    <property type="entry name" value="ABC_TRANSPORTER_2"/>
    <property type="match status" value="2"/>
</dbReference>
<dbReference type="OrthoDB" id="9809851at2"/>
<evidence type="ECO:0000256" key="6">
    <source>
        <dbReference type="ARBA" id="ARBA00022769"/>
    </source>
</evidence>
<evidence type="ECO:0000256" key="12">
    <source>
        <dbReference type="ARBA" id="ARBA00039316"/>
    </source>
</evidence>